<accession>A0AAE4TRI3</accession>
<keyword evidence="1" id="KW-0812">Transmembrane</keyword>
<name>A0AAE4TRI3_STRCB</name>
<dbReference type="Proteomes" id="UP001186118">
    <property type="component" value="Unassembled WGS sequence"/>
</dbReference>
<dbReference type="AlphaFoldDB" id="A0AAE4TRI3"/>
<feature type="transmembrane region" description="Helical" evidence="1">
    <location>
        <begin position="12"/>
        <end position="41"/>
    </location>
</feature>
<keyword evidence="1" id="KW-0472">Membrane</keyword>
<gene>
    <name evidence="2" type="ORF">KB584_05685</name>
</gene>
<evidence type="ECO:0000313" key="2">
    <source>
        <dbReference type="EMBL" id="MDV5976953.1"/>
    </source>
</evidence>
<evidence type="ECO:0000256" key="1">
    <source>
        <dbReference type="SAM" id="Phobius"/>
    </source>
</evidence>
<sequence>MLATFLKPISETLSAGLVMLIALAMADVALGTLGLLGFLAFQVRSIYYRLETLS</sequence>
<proteinExistence type="predicted"/>
<dbReference type="RefSeq" id="WP_284120657.1">
    <property type="nucleotide sequence ID" value="NZ_JAGQEX010000009.1"/>
</dbReference>
<organism evidence="2 3">
    <name type="scientific">Streptococcus canis</name>
    <dbReference type="NCBI Taxonomy" id="1329"/>
    <lineage>
        <taxon>Bacteria</taxon>
        <taxon>Bacillati</taxon>
        <taxon>Bacillota</taxon>
        <taxon>Bacilli</taxon>
        <taxon>Lactobacillales</taxon>
        <taxon>Streptococcaceae</taxon>
        <taxon>Streptococcus</taxon>
    </lineage>
</organism>
<dbReference type="EMBL" id="JAGQEX010000009">
    <property type="protein sequence ID" value="MDV5976953.1"/>
    <property type="molecule type" value="Genomic_DNA"/>
</dbReference>
<protein>
    <submittedName>
        <fullName evidence="2">Uncharacterized protein</fullName>
    </submittedName>
</protein>
<reference evidence="2" key="1">
    <citation type="submission" date="2021-04" db="EMBL/GenBank/DDBJ databases">
        <title>Draft genomes of 20 S. canis strains.</title>
        <authorList>
            <person name="Pagnossin D."/>
            <person name="Weir W."/>
            <person name="Smith A."/>
            <person name="Ure R."/>
            <person name="Oravcova K."/>
        </authorList>
    </citation>
    <scope>NUCLEOTIDE SEQUENCE</scope>
    <source>
        <strain evidence="2">284</strain>
    </source>
</reference>
<evidence type="ECO:0000313" key="3">
    <source>
        <dbReference type="Proteomes" id="UP001186118"/>
    </source>
</evidence>
<keyword evidence="1" id="KW-1133">Transmembrane helix</keyword>
<comment type="caution">
    <text evidence="2">The sequence shown here is derived from an EMBL/GenBank/DDBJ whole genome shotgun (WGS) entry which is preliminary data.</text>
</comment>